<keyword evidence="2" id="KW-1133">Transmembrane helix</keyword>
<feature type="transmembrane region" description="Helical" evidence="2">
    <location>
        <begin position="12"/>
        <end position="36"/>
    </location>
</feature>
<keyword evidence="2" id="KW-0812">Transmembrane</keyword>
<dbReference type="GO" id="GO:0016787">
    <property type="term" value="F:hydrolase activity"/>
    <property type="evidence" value="ECO:0007669"/>
    <property type="project" value="UniProtKB-KW"/>
</dbReference>
<accession>A0A397T8L0</accession>
<name>A0A397T8L0_9GLOM</name>
<dbReference type="InterPro" id="IPR049492">
    <property type="entry name" value="BD-FAE-like_dom"/>
</dbReference>
<protein>
    <submittedName>
        <fullName evidence="4">Alpha/Beta hydrolase protein</fullName>
    </submittedName>
</protein>
<dbReference type="PANTHER" id="PTHR48081:SF33">
    <property type="entry name" value="KYNURENINE FORMAMIDASE"/>
    <property type="match status" value="1"/>
</dbReference>
<keyword evidence="2" id="KW-0472">Membrane</keyword>
<proteinExistence type="predicted"/>
<evidence type="ECO:0000256" key="2">
    <source>
        <dbReference type="SAM" id="Phobius"/>
    </source>
</evidence>
<dbReference type="STRING" id="658196.A0A397T8L0"/>
<keyword evidence="5" id="KW-1185">Reference proteome</keyword>
<gene>
    <name evidence="4" type="ORF">C1645_762982</name>
</gene>
<dbReference type="Pfam" id="PF20434">
    <property type="entry name" value="BD-FAE"/>
    <property type="match status" value="1"/>
</dbReference>
<evidence type="ECO:0000313" key="4">
    <source>
        <dbReference type="EMBL" id="RIA93256.1"/>
    </source>
</evidence>
<dbReference type="EMBL" id="QKYT01000108">
    <property type="protein sequence ID" value="RIA93256.1"/>
    <property type="molecule type" value="Genomic_DNA"/>
</dbReference>
<dbReference type="InterPro" id="IPR050300">
    <property type="entry name" value="GDXG_lipolytic_enzyme"/>
</dbReference>
<dbReference type="InterPro" id="IPR029058">
    <property type="entry name" value="AB_hydrolase_fold"/>
</dbReference>
<feature type="transmembrane region" description="Helical" evidence="2">
    <location>
        <begin position="87"/>
        <end position="109"/>
    </location>
</feature>
<dbReference type="PANTHER" id="PTHR48081">
    <property type="entry name" value="AB HYDROLASE SUPERFAMILY PROTEIN C4A8.06C"/>
    <property type="match status" value="1"/>
</dbReference>
<dbReference type="SUPFAM" id="SSF53474">
    <property type="entry name" value="alpha/beta-Hydrolases"/>
    <property type="match status" value="1"/>
</dbReference>
<evidence type="ECO:0000259" key="3">
    <source>
        <dbReference type="Pfam" id="PF20434"/>
    </source>
</evidence>
<dbReference type="Proteomes" id="UP000265703">
    <property type="component" value="Unassembled WGS sequence"/>
</dbReference>
<sequence>MTDLQIRLLRHALIIALGGSYLICSTFLILMFIPPFTLFGCFFLPIIVGCSVIGAYCIAWLLYLSLAQTDRKFNIPYNPKRIIKVNYAGFQILWTSILYLPLLAEYGYLRFFVLRKKLRRIIKEDIFYGSQTNTNRLDVYIPDTAKLQQQLFDKATHPVIVFVYGGAWSSGDKIMYVLLALRLRQLGYVVVVPNYTLYPNGKIDLMISDIKRSLVWTKRYIDKYGGDPNKIHLMGHSAGAHLVSLVTVRDAIIKSQTNSNLEDIDPELELPKIHGLILLSGVFDISSHFIWESNRGVEELSAMARVMGDKQESFALNSPTTLIENALKSNTNIDQLKSLIPAKILFIHGDKDHVVPLDSTLRFNGILSELNIKDLRLIIPTETDHGDPVIGFMYSPLKNNLTSQLFFELADFMSH</sequence>
<dbReference type="AlphaFoldDB" id="A0A397T8L0"/>
<comment type="caution">
    <text evidence="4">The sequence shown here is derived from an EMBL/GenBank/DDBJ whole genome shotgun (WGS) entry which is preliminary data.</text>
</comment>
<organism evidence="4 5">
    <name type="scientific">Glomus cerebriforme</name>
    <dbReference type="NCBI Taxonomy" id="658196"/>
    <lineage>
        <taxon>Eukaryota</taxon>
        <taxon>Fungi</taxon>
        <taxon>Fungi incertae sedis</taxon>
        <taxon>Mucoromycota</taxon>
        <taxon>Glomeromycotina</taxon>
        <taxon>Glomeromycetes</taxon>
        <taxon>Glomerales</taxon>
        <taxon>Glomeraceae</taxon>
        <taxon>Glomus</taxon>
    </lineage>
</organism>
<evidence type="ECO:0000313" key="5">
    <source>
        <dbReference type="Proteomes" id="UP000265703"/>
    </source>
</evidence>
<dbReference type="Gene3D" id="3.40.50.1820">
    <property type="entry name" value="alpha/beta hydrolase"/>
    <property type="match status" value="1"/>
</dbReference>
<evidence type="ECO:0000256" key="1">
    <source>
        <dbReference type="ARBA" id="ARBA00022801"/>
    </source>
</evidence>
<feature type="transmembrane region" description="Helical" evidence="2">
    <location>
        <begin position="42"/>
        <end position="66"/>
    </location>
</feature>
<feature type="domain" description="BD-FAE-like" evidence="3">
    <location>
        <begin position="153"/>
        <end position="363"/>
    </location>
</feature>
<reference evidence="4 5" key="1">
    <citation type="submission" date="2018-06" db="EMBL/GenBank/DDBJ databases">
        <title>Comparative genomics reveals the genomic features of Rhizophagus irregularis, R. cerebriforme, R. diaphanum and Gigaspora rosea, and their symbiotic lifestyle signature.</title>
        <authorList>
            <person name="Morin E."/>
            <person name="San Clemente H."/>
            <person name="Chen E.C.H."/>
            <person name="De La Providencia I."/>
            <person name="Hainaut M."/>
            <person name="Kuo A."/>
            <person name="Kohler A."/>
            <person name="Murat C."/>
            <person name="Tang N."/>
            <person name="Roy S."/>
            <person name="Loubradou J."/>
            <person name="Henrissat B."/>
            <person name="Grigoriev I.V."/>
            <person name="Corradi N."/>
            <person name="Roux C."/>
            <person name="Martin F.M."/>
        </authorList>
    </citation>
    <scope>NUCLEOTIDE SEQUENCE [LARGE SCALE GENOMIC DNA]</scope>
    <source>
        <strain evidence="4 5">DAOM 227022</strain>
    </source>
</reference>
<dbReference type="OrthoDB" id="6495301at2759"/>
<keyword evidence="1 4" id="KW-0378">Hydrolase</keyword>